<dbReference type="EMBL" id="AGNK02002557">
    <property type="status" value="NOT_ANNOTATED_CDS"/>
    <property type="molecule type" value="Genomic_DNA"/>
</dbReference>
<dbReference type="HOGENOM" id="CLU_2125401_0_0_1"/>
<dbReference type="EMBL" id="CM003531">
    <property type="protein sequence ID" value="RCV21982.1"/>
    <property type="molecule type" value="Genomic_DNA"/>
</dbReference>
<reference evidence="1 3" key="1">
    <citation type="journal article" date="2012" name="Nat. Biotechnol.">
        <title>Reference genome sequence of the model plant Setaria.</title>
        <authorList>
            <person name="Bennetzen J.L."/>
            <person name="Schmutz J."/>
            <person name="Wang H."/>
            <person name="Percifield R."/>
            <person name="Hawkins J."/>
            <person name="Pontaroli A.C."/>
            <person name="Estep M."/>
            <person name="Feng L."/>
            <person name="Vaughn J.N."/>
            <person name="Grimwood J."/>
            <person name="Jenkins J."/>
            <person name="Barry K."/>
            <person name="Lindquist E."/>
            <person name="Hellsten U."/>
            <person name="Deshpande S."/>
            <person name="Wang X."/>
            <person name="Wu X."/>
            <person name="Mitros T."/>
            <person name="Triplett J."/>
            <person name="Yang X."/>
            <person name="Ye C.Y."/>
            <person name="Mauro-Herrera M."/>
            <person name="Wang L."/>
            <person name="Li P."/>
            <person name="Sharma M."/>
            <person name="Sharma R."/>
            <person name="Ronald P.C."/>
            <person name="Panaud O."/>
            <person name="Kellogg E.A."/>
            <person name="Brutnell T.P."/>
            <person name="Doust A.N."/>
            <person name="Tuskan G.A."/>
            <person name="Rokhsar D."/>
            <person name="Devos K.M."/>
        </authorList>
    </citation>
    <scope>NUCLEOTIDE SEQUENCE [LARGE SCALE GENOMIC DNA]</scope>
    <source>
        <strain evidence="3">cv. Yugu1</strain>
        <strain evidence="1">Yugu1</strain>
    </source>
</reference>
<dbReference type="AlphaFoldDB" id="K3Y050"/>
<organism evidence="2 3">
    <name type="scientific">Setaria italica</name>
    <name type="common">Foxtail millet</name>
    <name type="synonym">Panicum italicum</name>
    <dbReference type="NCBI Taxonomy" id="4555"/>
    <lineage>
        <taxon>Eukaryota</taxon>
        <taxon>Viridiplantae</taxon>
        <taxon>Streptophyta</taxon>
        <taxon>Embryophyta</taxon>
        <taxon>Tracheophyta</taxon>
        <taxon>Spermatophyta</taxon>
        <taxon>Magnoliopsida</taxon>
        <taxon>Liliopsida</taxon>
        <taxon>Poales</taxon>
        <taxon>Poaceae</taxon>
        <taxon>PACMAD clade</taxon>
        <taxon>Panicoideae</taxon>
        <taxon>Panicodae</taxon>
        <taxon>Paniceae</taxon>
        <taxon>Cenchrinae</taxon>
        <taxon>Setaria</taxon>
    </lineage>
</organism>
<keyword evidence="3" id="KW-1185">Reference proteome</keyword>
<name>K3Y050_SETIT</name>
<reference evidence="2" key="3">
    <citation type="submission" date="2018-08" db="UniProtKB">
        <authorList>
            <consortium name="EnsemblPlants"/>
        </authorList>
    </citation>
    <scope>IDENTIFICATION</scope>
    <source>
        <strain evidence="2">Yugu1</strain>
    </source>
</reference>
<evidence type="ECO:0000313" key="1">
    <source>
        <dbReference type="EMBL" id="RCV21982.1"/>
    </source>
</evidence>
<dbReference type="Proteomes" id="UP000004995">
    <property type="component" value="Unassembled WGS sequence"/>
</dbReference>
<accession>K3Y050</accession>
<dbReference type="Gramene" id="KQL11016">
    <property type="protein sequence ID" value="KQL11016"/>
    <property type="gene ID" value="SETIT_007561mg"/>
</dbReference>
<gene>
    <name evidence="1" type="ORF">SETIT_4G183200v2</name>
</gene>
<dbReference type="EnsemblPlants" id="KQL11016">
    <property type="protein sequence ID" value="KQL11016"/>
    <property type="gene ID" value="SETIT_007561mg"/>
</dbReference>
<evidence type="ECO:0000313" key="3">
    <source>
        <dbReference type="Proteomes" id="UP000004995"/>
    </source>
</evidence>
<evidence type="ECO:0000313" key="2">
    <source>
        <dbReference type="EnsemblPlants" id="KQL11016"/>
    </source>
</evidence>
<reference evidence="1" key="2">
    <citation type="submission" date="2015-07" db="EMBL/GenBank/DDBJ databases">
        <authorList>
            <person name="Noorani M."/>
        </authorList>
    </citation>
    <scope>NUCLEOTIDE SEQUENCE</scope>
    <source>
        <strain evidence="1">Yugu1</strain>
    </source>
</reference>
<protein>
    <submittedName>
        <fullName evidence="1 2">Uncharacterized protein</fullName>
    </submittedName>
</protein>
<proteinExistence type="predicted"/>
<sequence length="114" mass="12747">MSSASSSLSDHVPMNPVQIRLPCVRLARICAPFTSLVSSSSMASLRPVRRARAPATVRILPPSRRGSPRLNPHILPVWLQGHLICDWTTCELLRDCNSRKFNAVWLKYKADSPQ</sequence>